<dbReference type="EMBL" id="MZGU01000004">
    <property type="protein sequence ID" value="PWB85705.1"/>
    <property type="molecule type" value="Genomic_DNA"/>
</dbReference>
<dbReference type="Pfam" id="PF09946">
    <property type="entry name" value="DUF2178"/>
    <property type="match status" value="1"/>
</dbReference>
<evidence type="ECO:0000256" key="1">
    <source>
        <dbReference type="SAM" id="Phobius"/>
    </source>
</evidence>
<feature type="transmembrane region" description="Helical" evidence="1">
    <location>
        <begin position="88"/>
        <end position="108"/>
    </location>
</feature>
<keyword evidence="3" id="KW-1185">Reference proteome</keyword>
<gene>
    <name evidence="2" type="ORF">MBBWO_05410</name>
</gene>
<organism evidence="2 3">
    <name type="scientific">Methanobrevibacter woesei</name>
    <dbReference type="NCBI Taxonomy" id="190976"/>
    <lineage>
        <taxon>Archaea</taxon>
        <taxon>Methanobacteriati</taxon>
        <taxon>Methanobacteriota</taxon>
        <taxon>Methanomada group</taxon>
        <taxon>Methanobacteria</taxon>
        <taxon>Methanobacteriales</taxon>
        <taxon>Methanobacteriaceae</taxon>
        <taxon>Methanobrevibacter</taxon>
    </lineage>
</organism>
<feature type="transmembrane region" description="Helical" evidence="1">
    <location>
        <begin position="40"/>
        <end position="62"/>
    </location>
</feature>
<evidence type="ECO:0008006" key="4">
    <source>
        <dbReference type="Google" id="ProtNLM"/>
    </source>
</evidence>
<dbReference type="RefSeq" id="WP_165807918.1">
    <property type="nucleotide sequence ID" value="NZ_MZGU01000004.1"/>
</dbReference>
<evidence type="ECO:0000313" key="2">
    <source>
        <dbReference type="EMBL" id="PWB85705.1"/>
    </source>
</evidence>
<keyword evidence="1" id="KW-0812">Transmembrane</keyword>
<reference evidence="2 3" key="1">
    <citation type="submission" date="2017-03" db="EMBL/GenBank/DDBJ databases">
        <title>Genome sequence of Methanobrevibacter wosei.</title>
        <authorList>
            <person name="Poehlein A."/>
            <person name="Seedorf H."/>
            <person name="Daniel R."/>
        </authorList>
    </citation>
    <scope>NUCLEOTIDE SEQUENCE [LARGE SCALE GENOMIC DNA]</scope>
    <source>
        <strain evidence="2 3">DSM 11979</strain>
    </source>
</reference>
<keyword evidence="1" id="KW-0472">Membrane</keyword>
<dbReference type="Proteomes" id="UP000245577">
    <property type="component" value="Unassembled WGS sequence"/>
</dbReference>
<dbReference type="InterPro" id="IPR019235">
    <property type="entry name" value="DUF2178_TM"/>
</dbReference>
<sequence>MSDNFLNKKMKYVKAYIIFGVILIAANFGLSFLNVDIGDFWPIMLTTWGAVFIVMGIARFLLYRNKSVLKFYKIAETDERNELLRGKAGYVTFVFSIIALAICSVIFVSMDLTIPALVTLILLLIQYALFSILVWYYSKKL</sequence>
<evidence type="ECO:0000313" key="3">
    <source>
        <dbReference type="Proteomes" id="UP000245577"/>
    </source>
</evidence>
<comment type="caution">
    <text evidence="2">The sequence shown here is derived from an EMBL/GenBank/DDBJ whole genome shotgun (WGS) entry which is preliminary data.</text>
</comment>
<feature type="transmembrane region" description="Helical" evidence="1">
    <location>
        <begin position="12"/>
        <end position="34"/>
    </location>
</feature>
<protein>
    <recommendedName>
        <fullName evidence="4">DUF2178 domain-containing protein</fullName>
    </recommendedName>
</protein>
<dbReference type="AlphaFoldDB" id="A0A2U1S6I6"/>
<feature type="transmembrane region" description="Helical" evidence="1">
    <location>
        <begin position="114"/>
        <end position="137"/>
    </location>
</feature>
<accession>A0A2U1S6I6</accession>
<proteinExistence type="predicted"/>
<keyword evidence="1" id="KW-1133">Transmembrane helix</keyword>
<name>A0A2U1S6I6_9EURY</name>